<dbReference type="PANTHER" id="PTHR35800:SF1">
    <property type="entry name" value="RNA-BINDING PROTEIN KHPB"/>
    <property type="match status" value="1"/>
</dbReference>
<dbReference type="InterPro" id="IPR039247">
    <property type="entry name" value="KhpB"/>
</dbReference>
<comment type="function">
    <text evidence="6">A probable RNA chaperone. Forms a complex with KhpA which binds to cellular RNA and controls its expression. Plays a role in peptidoglycan (PG) homeostasis and cell length regulation.</text>
</comment>
<dbReference type="Gene3D" id="3.30.1370.50">
    <property type="entry name" value="R3H-like domain"/>
    <property type="match status" value="1"/>
</dbReference>
<feature type="domain" description="R3H" evidence="7">
    <location>
        <begin position="165"/>
        <end position="231"/>
    </location>
</feature>
<protein>
    <recommendedName>
        <fullName evidence="6">RNA-binding protein KhpB</fullName>
    </recommendedName>
    <alternativeName>
        <fullName evidence="6">RNA-binding protein EloR</fullName>
    </alternativeName>
</protein>
<name>A0A7V0NEM8_DESA2</name>
<dbReference type="SUPFAM" id="SSF82708">
    <property type="entry name" value="R3H domain"/>
    <property type="match status" value="1"/>
</dbReference>
<dbReference type="AlphaFoldDB" id="A0A7V0NEM8"/>
<sequence>MYFPSFNKLTLTARLNKEANMETYEFEGKTIEEAIAKACETLNVKKEDLEIEIISEGKSGLLGLVGFKKAKIKVSLKRTSEDAIKLAQEMLKKLLSYFPIPTKIEVQKTAKEVRFNIIGDGSGILIGKQGQTLAELEHLFYKMVQKQWKGMLPVKIVLDAEGYRQRRANSLVELAKKLAARVKKTGKVFSTSPLPASERKIIHLALQKDKQVRTESVGEGELKRVNIIPLQRKSSRWQPQETNKSS</sequence>
<keyword evidence="5 6" id="KW-0961">Cell wall biogenesis/degradation</keyword>
<comment type="similarity">
    <text evidence="6">Belongs to the KhpB RNA-binding protein family.</text>
</comment>
<comment type="caution">
    <text evidence="8">The sequence shown here is derived from an EMBL/GenBank/DDBJ whole genome shotgun (WGS) entry which is preliminary data.</text>
</comment>
<keyword evidence="1 6" id="KW-0963">Cytoplasm</keyword>
<keyword evidence="3 6" id="KW-0133">Cell shape</keyword>
<evidence type="ECO:0000256" key="2">
    <source>
        <dbReference type="ARBA" id="ARBA00022884"/>
    </source>
</evidence>
<dbReference type="InterPro" id="IPR034079">
    <property type="entry name" value="R3H_KhpB"/>
</dbReference>
<dbReference type="HAMAP" id="MF_00867">
    <property type="entry name" value="KhpB"/>
    <property type="match status" value="1"/>
</dbReference>
<dbReference type="PROSITE" id="PS51061">
    <property type="entry name" value="R3H"/>
    <property type="match status" value="1"/>
</dbReference>
<dbReference type="InterPro" id="IPR032782">
    <property type="entry name" value="KhpB_N"/>
</dbReference>
<dbReference type="GO" id="GO:0009252">
    <property type="term" value="P:peptidoglycan biosynthetic process"/>
    <property type="evidence" value="ECO:0007669"/>
    <property type="project" value="UniProtKB-UniRule"/>
</dbReference>
<comment type="subcellular location">
    <subcellularLocation>
        <location evidence="6">Cytoplasm</location>
    </subcellularLocation>
</comment>
<dbReference type="GO" id="GO:0071555">
    <property type="term" value="P:cell wall organization"/>
    <property type="evidence" value="ECO:0007669"/>
    <property type="project" value="UniProtKB-KW"/>
</dbReference>
<keyword evidence="4 6" id="KW-0143">Chaperone</keyword>
<evidence type="ECO:0000259" key="7">
    <source>
        <dbReference type="PROSITE" id="PS51061"/>
    </source>
</evidence>
<dbReference type="CDD" id="cd02644">
    <property type="entry name" value="R3H_jag"/>
    <property type="match status" value="1"/>
</dbReference>
<comment type="subunit">
    <text evidence="6">Forms a complex with KhpA.</text>
</comment>
<evidence type="ECO:0000256" key="3">
    <source>
        <dbReference type="ARBA" id="ARBA00022960"/>
    </source>
</evidence>
<dbReference type="InterPro" id="IPR001374">
    <property type="entry name" value="R3H_dom"/>
</dbReference>
<keyword evidence="2 6" id="KW-0694">RNA-binding</keyword>
<proteinExistence type="inferred from homology"/>
<dbReference type="GO" id="GO:0003723">
    <property type="term" value="F:RNA binding"/>
    <property type="evidence" value="ECO:0007669"/>
    <property type="project" value="UniProtKB-UniRule"/>
</dbReference>
<dbReference type="PANTHER" id="PTHR35800">
    <property type="entry name" value="PROTEIN JAG"/>
    <property type="match status" value="1"/>
</dbReference>
<gene>
    <name evidence="6" type="primary">khpB</name>
    <name evidence="6" type="synonym">eloR</name>
    <name evidence="8" type="ORF">ENF30_01195</name>
</gene>
<dbReference type="GO" id="GO:0005737">
    <property type="term" value="C:cytoplasm"/>
    <property type="evidence" value="ECO:0007669"/>
    <property type="project" value="UniProtKB-SubCell"/>
</dbReference>
<feature type="region of interest" description="Jag_N domain" evidence="6">
    <location>
        <begin position="25"/>
        <end position="75"/>
    </location>
</feature>
<dbReference type="Gene3D" id="3.30.300.20">
    <property type="match status" value="1"/>
</dbReference>
<reference evidence="8" key="1">
    <citation type="journal article" date="2020" name="mSystems">
        <title>Genome- and Community-Level Interaction Insights into Carbon Utilization and Element Cycling Functions of Hydrothermarchaeota in Hydrothermal Sediment.</title>
        <authorList>
            <person name="Zhou Z."/>
            <person name="Liu Y."/>
            <person name="Xu W."/>
            <person name="Pan J."/>
            <person name="Luo Z.H."/>
            <person name="Li M."/>
        </authorList>
    </citation>
    <scope>NUCLEOTIDE SEQUENCE [LARGE SCALE GENOMIC DNA]</scope>
    <source>
        <strain evidence="8">HyVt-113</strain>
    </source>
</reference>
<dbReference type="SMART" id="SM01245">
    <property type="entry name" value="Jag_N"/>
    <property type="match status" value="1"/>
</dbReference>
<dbReference type="CDD" id="cd02414">
    <property type="entry name" value="KH-II_Jag"/>
    <property type="match status" value="1"/>
</dbReference>
<dbReference type="Pfam" id="PF01424">
    <property type="entry name" value="R3H"/>
    <property type="match status" value="1"/>
</dbReference>
<dbReference type="Pfam" id="PF14804">
    <property type="entry name" value="Jag_N"/>
    <property type="match status" value="1"/>
</dbReference>
<dbReference type="InterPro" id="IPR015946">
    <property type="entry name" value="KH_dom-like_a/b"/>
</dbReference>
<comment type="domain">
    <text evidence="6">Has an N-terminal Jag-N domain and 2 RNA-binding domains (KH and R3H).</text>
</comment>
<evidence type="ECO:0000256" key="5">
    <source>
        <dbReference type="ARBA" id="ARBA00023316"/>
    </source>
</evidence>
<evidence type="ECO:0000256" key="1">
    <source>
        <dbReference type="ARBA" id="ARBA00022490"/>
    </source>
</evidence>
<organism evidence="8">
    <name type="scientific">Desulfofervidus auxilii</name>
    <dbReference type="NCBI Taxonomy" id="1621989"/>
    <lineage>
        <taxon>Bacteria</taxon>
        <taxon>Pseudomonadati</taxon>
        <taxon>Thermodesulfobacteriota</taxon>
        <taxon>Candidatus Desulfofervidia</taxon>
        <taxon>Candidatus Desulfofervidales</taxon>
        <taxon>Candidatus Desulfofervidaceae</taxon>
        <taxon>Candidatus Desulfofervidus</taxon>
    </lineage>
</organism>
<dbReference type="SMART" id="SM00393">
    <property type="entry name" value="R3H"/>
    <property type="match status" value="1"/>
</dbReference>
<dbReference type="InterPro" id="IPR038247">
    <property type="entry name" value="Jag_N_dom_sf"/>
</dbReference>
<evidence type="ECO:0000313" key="8">
    <source>
        <dbReference type="EMBL" id="HDD35393.1"/>
    </source>
</evidence>
<dbReference type="GO" id="GO:0008360">
    <property type="term" value="P:regulation of cell shape"/>
    <property type="evidence" value="ECO:0007669"/>
    <property type="project" value="UniProtKB-KW"/>
</dbReference>
<accession>A0A7V0NEM8</accession>
<dbReference type="InterPro" id="IPR038008">
    <property type="entry name" value="Jag_KH"/>
</dbReference>
<dbReference type="Proteomes" id="UP000885706">
    <property type="component" value="Unassembled WGS sequence"/>
</dbReference>
<dbReference type="NCBIfam" id="NF041568">
    <property type="entry name" value="Jag_EloR"/>
    <property type="match status" value="1"/>
</dbReference>
<evidence type="ECO:0000256" key="6">
    <source>
        <dbReference type="HAMAP-Rule" id="MF_00867"/>
    </source>
</evidence>
<evidence type="ECO:0000256" key="4">
    <source>
        <dbReference type="ARBA" id="ARBA00023186"/>
    </source>
</evidence>
<dbReference type="EMBL" id="DQWQ01000055">
    <property type="protein sequence ID" value="HDD35393.1"/>
    <property type="molecule type" value="Genomic_DNA"/>
</dbReference>
<dbReference type="InterPro" id="IPR036867">
    <property type="entry name" value="R3H_dom_sf"/>
</dbReference>
<dbReference type="Gene3D" id="3.30.30.80">
    <property type="entry name" value="probable RNA-binding protein from clostridium symbiosum atcc 14940"/>
    <property type="match status" value="1"/>
</dbReference>